<dbReference type="InterPro" id="IPR032675">
    <property type="entry name" value="LRR_dom_sf"/>
</dbReference>
<dbReference type="PANTHER" id="PTHR33463">
    <property type="entry name" value="NB-ARC DOMAIN-CONTAINING PROTEIN-RELATED"/>
    <property type="match status" value="1"/>
</dbReference>
<dbReference type="Gene3D" id="3.80.10.10">
    <property type="entry name" value="Ribonuclease Inhibitor"/>
    <property type="match status" value="2"/>
</dbReference>
<evidence type="ECO:0000313" key="3">
    <source>
        <dbReference type="EMBL" id="KAK9006354.1"/>
    </source>
</evidence>
<proteinExistence type="predicted"/>
<name>A0ABR2R0P2_9ROSI</name>
<organism evidence="3 4">
    <name type="scientific">Hibiscus sabdariffa</name>
    <name type="common">roselle</name>
    <dbReference type="NCBI Taxonomy" id="183260"/>
    <lineage>
        <taxon>Eukaryota</taxon>
        <taxon>Viridiplantae</taxon>
        <taxon>Streptophyta</taxon>
        <taxon>Embryophyta</taxon>
        <taxon>Tracheophyta</taxon>
        <taxon>Spermatophyta</taxon>
        <taxon>Magnoliopsida</taxon>
        <taxon>eudicotyledons</taxon>
        <taxon>Gunneridae</taxon>
        <taxon>Pentapetalae</taxon>
        <taxon>rosids</taxon>
        <taxon>malvids</taxon>
        <taxon>Malvales</taxon>
        <taxon>Malvaceae</taxon>
        <taxon>Malvoideae</taxon>
        <taxon>Hibiscus</taxon>
    </lineage>
</organism>
<dbReference type="EMBL" id="JBBPBN010000029">
    <property type="protein sequence ID" value="KAK9006354.1"/>
    <property type="molecule type" value="Genomic_DNA"/>
</dbReference>
<sequence>MLNLIALSLSEMVGLEELCNGLQPHGFLQNLKTFNMFNCEEMVGAIPIIQNLEELKVKCCDKMQVLFQIAEQGPTHHFSLQSLKVVEIYGCDSLKYLFPVCVVNSLGQLQTLKLRKCRQLEEIIQQPQATNIRLQSLREVHVEECDHLTSLSSLSNGQRLEKLTSLSTLSCLQLEYTFPISMNEGLPLLNEVWLVNLPEFRGRDGNDIVLTLPSLHAIAEQGPNRHFNLQSLKVVEIYGCDSLKYMFPMCVANSLGQLQTLNIRECSQLKDIIQQPHETNICLQSLKVVKIEGCDSLKYLFPMCVANGLGQLQTLKIRTCRQLEEIIQQPQATNICLQSLRKVSVRKCNKLTSLSSLSHGQIMKNLTSLFILDCPQLEYTFPISMADGLPLLNEVSLVGLPEFKGRDGHDIVLTLPSLHTLKVQDCPQLTPFIISAHVQVRFPYNTVY</sequence>
<protein>
    <recommendedName>
        <fullName evidence="2">Disease resistance protein At4g27190-like leucine-rich repeats domain-containing protein</fullName>
    </recommendedName>
</protein>
<feature type="domain" description="Disease resistance protein At4g27190-like leucine-rich repeats" evidence="2">
    <location>
        <begin position="268"/>
        <end position="321"/>
    </location>
</feature>
<dbReference type="PANTHER" id="PTHR33463:SF203">
    <property type="entry name" value="AAA+ ATPASE DOMAIN-CONTAINING PROTEIN"/>
    <property type="match status" value="1"/>
</dbReference>
<evidence type="ECO:0000256" key="1">
    <source>
        <dbReference type="ARBA" id="ARBA00022821"/>
    </source>
</evidence>
<evidence type="ECO:0000259" key="2">
    <source>
        <dbReference type="Pfam" id="PF23247"/>
    </source>
</evidence>
<reference evidence="3 4" key="1">
    <citation type="journal article" date="2024" name="G3 (Bethesda)">
        <title>Genome assembly of Hibiscus sabdariffa L. provides insights into metabolisms of medicinal natural products.</title>
        <authorList>
            <person name="Kim T."/>
        </authorList>
    </citation>
    <scope>NUCLEOTIDE SEQUENCE [LARGE SCALE GENOMIC DNA]</scope>
    <source>
        <strain evidence="3">TK-2024</strain>
        <tissue evidence="3">Old leaves</tissue>
    </source>
</reference>
<feature type="domain" description="Disease resistance protein At4g27190-like leucine-rich repeats" evidence="2">
    <location>
        <begin position="70"/>
        <end position="118"/>
    </location>
</feature>
<keyword evidence="1" id="KW-0611">Plant defense</keyword>
<comment type="caution">
    <text evidence="3">The sequence shown here is derived from an EMBL/GenBank/DDBJ whole genome shotgun (WGS) entry which is preliminary data.</text>
</comment>
<feature type="domain" description="Disease resistance protein At4g27190-like leucine-rich repeats" evidence="2">
    <location>
        <begin position="211"/>
        <end position="266"/>
    </location>
</feature>
<gene>
    <name evidence="3" type="ORF">V6N11_035395</name>
</gene>
<dbReference type="Pfam" id="PF23247">
    <property type="entry name" value="LRR_RPS2"/>
    <property type="match status" value="3"/>
</dbReference>
<dbReference type="Proteomes" id="UP001396334">
    <property type="component" value="Unassembled WGS sequence"/>
</dbReference>
<keyword evidence="4" id="KW-1185">Reference proteome</keyword>
<accession>A0ABR2R0P2</accession>
<dbReference type="SUPFAM" id="SSF52047">
    <property type="entry name" value="RNI-like"/>
    <property type="match status" value="2"/>
</dbReference>
<dbReference type="InterPro" id="IPR057135">
    <property type="entry name" value="At4g27190-like_LRR"/>
</dbReference>
<dbReference type="InterPro" id="IPR050905">
    <property type="entry name" value="Plant_NBS-LRR"/>
</dbReference>
<evidence type="ECO:0000313" key="4">
    <source>
        <dbReference type="Proteomes" id="UP001396334"/>
    </source>
</evidence>